<dbReference type="PANTHER" id="PTHR35889:SF3">
    <property type="entry name" value="F-BOX DOMAIN-CONTAINING PROTEIN"/>
    <property type="match status" value="1"/>
</dbReference>
<evidence type="ECO:0000259" key="1">
    <source>
        <dbReference type="Pfam" id="PF07635"/>
    </source>
</evidence>
<sequence length="650" mass="70482">MLSSRRFAGLSLALMSLALSTVMFTSSAFSLELSRRERSIIAAVIKTLERASELQFTGNTKEATELWIKAAGQMQKVIDQGNPDVYEELSKGFGLFGRLHARLELDGASMPPYHEPGLSSDAMVKQDEDKPMEPTNPGEPNSIFSLVSFTKEVGPILLNRCGRCHVNRSSGGFSAASYASLMKGPPAGVVVFARDVASSVLIETIESREMPPNGNGIPAEDLKKLKDWIAQGANFDGEDPNQRITAGEQAAAPMPETELMVVKATGRESVSFSRDIAPLLVENCNGCHINAMQTRGGLNMDTFAQLLRGGDSGAIITPGKGEESLLVKKLRGTAAEGVQMPAGGRPALSDDSIALISKWIDEGATIDADERAPLERISRLAWAAAASAEELTARRREIADKNIRLANATAAPEEVITDHFRIVGTASQATLEIIGRESEKHLAAAQKLAKPSGERKGENFFRGRATIFVLPRRYDYSEFSKMVESRAIPGNWSAHWRYDGIDAYIAMVANDSAEPDEISSTLVAPVTSLAIATRNPGVPRWFAWGLGNAQAMNMNAADSDDKERLQLLASQAAAEANNAKVFLGNRLTPEQTDSLSTAIGMAMLDRSKRRGLEAALRQLTDGLSFEQSFQVGFKQTPEQFVDAFLKYVRR</sequence>
<proteinExistence type="predicted"/>
<gene>
    <name evidence="2" type="ORF">SV7mr_45340</name>
</gene>
<dbReference type="RefSeq" id="WP_145276441.1">
    <property type="nucleotide sequence ID" value="NZ_CP036272.1"/>
</dbReference>
<evidence type="ECO:0000313" key="3">
    <source>
        <dbReference type="Proteomes" id="UP000315003"/>
    </source>
</evidence>
<dbReference type="EMBL" id="CP036272">
    <property type="protein sequence ID" value="QDT61993.1"/>
    <property type="molecule type" value="Genomic_DNA"/>
</dbReference>
<name>A0A517T0W0_9BACT</name>
<feature type="domain" description="Cytochrome C Planctomycete-type" evidence="1">
    <location>
        <begin position="284"/>
        <end position="341"/>
    </location>
</feature>
<evidence type="ECO:0000313" key="2">
    <source>
        <dbReference type="EMBL" id="QDT61993.1"/>
    </source>
</evidence>
<protein>
    <submittedName>
        <fullName evidence="2">Planctomycete cytochrome C</fullName>
    </submittedName>
</protein>
<dbReference type="PANTHER" id="PTHR35889">
    <property type="entry name" value="CYCLOINULO-OLIGOSACCHARIDE FRUCTANOTRANSFERASE-RELATED"/>
    <property type="match status" value="1"/>
</dbReference>
<accession>A0A517T0W0</accession>
<dbReference type="Pfam" id="PF07635">
    <property type="entry name" value="PSCyt1"/>
    <property type="match status" value="1"/>
</dbReference>
<dbReference type="Proteomes" id="UP000315003">
    <property type="component" value="Chromosome"/>
</dbReference>
<dbReference type="InterPro" id="IPR011429">
    <property type="entry name" value="Cyt_c_Planctomycete-type"/>
</dbReference>
<keyword evidence="3" id="KW-1185">Reference proteome</keyword>
<dbReference type="OrthoDB" id="9809746at2"/>
<reference evidence="2 3" key="1">
    <citation type="submission" date="2019-02" db="EMBL/GenBank/DDBJ databases">
        <title>Deep-cultivation of Planctomycetes and their phenomic and genomic characterization uncovers novel biology.</title>
        <authorList>
            <person name="Wiegand S."/>
            <person name="Jogler M."/>
            <person name="Boedeker C."/>
            <person name="Pinto D."/>
            <person name="Vollmers J."/>
            <person name="Rivas-Marin E."/>
            <person name="Kohn T."/>
            <person name="Peeters S.H."/>
            <person name="Heuer A."/>
            <person name="Rast P."/>
            <person name="Oberbeckmann S."/>
            <person name="Bunk B."/>
            <person name="Jeske O."/>
            <person name="Meyerdierks A."/>
            <person name="Storesund J.E."/>
            <person name="Kallscheuer N."/>
            <person name="Luecker S."/>
            <person name="Lage O.M."/>
            <person name="Pohl T."/>
            <person name="Merkel B.J."/>
            <person name="Hornburger P."/>
            <person name="Mueller R.-W."/>
            <person name="Bruemmer F."/>
            <person name="Labrenz M."/>
            <person name="Spormann A.M."/>
            <person name="Op den Camp H."/>
            <person name="Overmann J."/>
            <person name="Amann R."/>
            <person name="Jetten M.S.M."/>
            <person name="Mascher T."/>
            <person name="Medema M.H."/>
            <person name="Devos D.P."/>
            <person name="Kaster A.-K."/>
            <person name="Ovreas L."/>
            <person name="Rohde M."/>
            <person name="Galperin M.Y."/>
            <person name="Jogler C."/>
        </authorList>
    </citation>
    <scope>NUCLEOTIDE SEQUENCE [LARGE SCALE GENOMIC DNA]</scope>
    <source>
        <strain evidence="2 3">SV_7m_r</strain>
    </source>
</reference>
<organism evidence="2 3">
    <name type="scientific">Stieleria bergensis</name>
    <dbReference type="NCBI Taxonomy" id="2528025"/>
    <lineage>
        <taxon>Bacteria</taxon>
        <taxon>Pseudomonadati</taxon>
        <taxon>Planctomycetota</taxon>
        <taxon>Planctomycetia</taxon>
        <taxon>Pirellulales</taxon>
        <taxon>Pirellulaceae</taxon>
        <taxon>Stieleria</taxon>
    </lineage>
</organism>
<dbReference type="AlphaFoldDB" id="A0A517T0W0"/>